<accession>A0A834KAT9</accession>
<keyword evidence="4" id="KW-1185">Reference proteome</keyword>
<dbReference type="Proteomes" id="UP000617340">
    <property type="component" value="Unassembled WGS sequence"/>
</dbReference>
<name>A0A834KAT9_VESGE</name>
<keyword evidence="1" id="KW-0175">Coiled coil</keyword>
<dbReference type="EMBL" id="JACSDZ010000005">
    <property type="protein sequence ID" value="KAF7403243.1"/>
    <property type="molecule type" value="Genomic_DNA"/>
</dbReference>
<feature type="coiled-coil region" evidence="1">
    <location>
        <begin position="140"/>
        <end position="167"/>
    </location>
</feature>
<evidence type="ECO:0000256" key="1">
    <source>
        <dbReference type="SAM" id="Coils"/>
    </source>
</evidence>
<evidence type="ECO:0000313" key="4">
    <source>
        <dbReference type="Proteomes" id="UP000617340"/>
    </source>
</evidence>
<feature type="region of interest" description="Disordered" evidence="2">
    <location>
        <begin position="227"/>
        <end position="253"/>
    </location>
</feature>
<organism evidence="3 4">
    <name type="scientific">Vespula germanica</name>
    <name type="common">German yellow jacket</name>
    <name type="synonym">Paravespula germanica</name>
    <dbReference type="NCBI Taxonomy" id="30212"/>
    <lineage>
        <taxon>Eukaryota</taxon>
        <taxon>Metazoa</taxon>
        <taxon>Ecdysozoa</taxon>
        <taxon>Arthropoda</taxon>
        <taxon>Hexapoda</taxon>
        <taxon>Insecta</taxon>
        <taxon>Pterygota</taxon>
        <taxon>Neoptera</taxon>
        <taxon>Endopterygota</taxon>
        <taxon>Hymenoptera</taxon>
        <taxon>Apocrita</taxon>
        <taxon>Aculeata</taxon>
        <taxon>Vespoidea</taxon>
        <taxon>Vespidae</taxon>
        <taxon>Vespinae</taxon>
        <taxon>Vespula</taxon>
    </lineage>
</organism>
<sequence length="331" mass="38266">MRTSLIEQNLPATTFHVKEVVLESLMPSLLFHHWIAGWLLLGLFGSNMSDCQNLYLMPYGTYYDDYRIESNDRLKYVVPETYYQYSPPVDSDLENNILRKNRLNFPPSNPSSYDYIAPSQDILDNKRRPDENDENNVWLDEEILEKMNALERMLSDESNEKDFETKNSINDKIISDSIMPEETKRVVRQVRKQRPGFFWTLAKLAFETFNDTQSAIKQITSIISNSIGPDTTTNRSTSSDSLMESSKTSMMSDRNETAITTEATMTNTKQTPVLTRSELQSLITRNIKGLIRLFNIEWQDALKQSDVNVDEFRKDLGKQVGTYLQDNPNAY</sequence>
<dbReference type="AlphaFoldDB" id="A0A834KAT9"/>
<comment type="caution">
    <text evidence="3">The sequence shown here is derived from an EMBL/GenBank/DDBJ whole genome shotgun (WGS) entry which is preliminary data.</text>
</comment>
<evidence type="ECO:0000256" key="2">
    <source>
        <dbReference type="SAM" id="MobiDB-lite"/>
    </source>
</evidence>
<evidence type="ECO:0000313" key="3">
    <source>
        <dbReference type="EMBL" id="KAF7403243.1"/>
    </source>
</evidence>
<proteinExistence type="predicted"/>
<feature type="compositionally biased region" description="Low complexity" evidence="2">
    <location>
        <begin position="230"/>
        <end position="241"/>
    </location>
</feature>
<gene>
    <name evidence="3" type="ORF">HZH68_006037</name>
</gene>
<reference evidence="3" key="1">
    <citation type="journal article" date="2020" name="G3 (Bethesda)">
        <title>High-Quality Assemblies for Three Invasive Social Wasps from the &lt;i&gt;Vespula&lt;/i&gt; Genus.</title>
        <authorList>
            <person name="Harrop T.W.R."/>
            <person name="Guhlin J."/>
            <person name="McLaughlin G.M."/>
            <person name="Permina E."/>
            <person name="Stockwell P."/>
            <person name="Gilligan J."/>
            <person name="Le Lec M.F."/>
            <person name="Gruber M.A.M."/>
            <person name="Quinn O."/>
            <person name="Lovegrove M."/>
            <person name="Duncan E.J."/>
            <person name="Remnant E.J."/>
            <person name="Van Eeckhoven J."/>
            <person name="Graham B."/>
            <person name="Knapp R.A."/>
            <person name="Langford K.W."/>
            <person name="Kronenberg Z."/>
            <person name="Press M.O."/>
            <person name="Eacker S.M."/>
            <person name="Wilson-Rankin E.E."/>
            <person name="Purcell J."/>
            <person name="Lester P.J."/>
            <person name="Dearden P.K."/>
        </authorList>
    </citation>
    <scope>NUCLEOTIDE SEQUENCE</scope>
    <source>
        <strain evidence="3">Linc-1</strain>
    </source>
</reference>
<protein>
    <submittedName>
        <fullName evidence="3">Uncharacterized protein</fullName>
    </submittedName>
</protein>
<feature type="compositionally biased region" description="Polar residues" evidence="2">
    <location>
        <begin position="242"/>
        <end position="252"/>
    </location>
</feature>